<reference evidence="2" key="2">
    <citation type="journal article" date="2022" name="Hortic Res">
        <title>The genome of Dioscorea zingiberensis sheds light on the biosynthesis, origin and evolution of the medicinally important diosgenin saponins.</title>
        <authorList>
            <person name="Li Y."/>
            <person name="Tan C."/>
            <person name="Li Z."/>
            <person name="Guo J."/>
            <person name="Li S."/>
            <person name="Chen X."/>
            <person name="Wang C."/>
            <person name="Dai X."/>
            <person name="Yang H."/>
            <person name="Song W."/>
            <person name="Hou L."/>
            <person name="Xu J."/>
            <person name="Tong Z."/>
            <person name="Xu A."/>
            <person name="Yuan X."/>
            <person name="Wang W."/>
            <person name="Yang Q."/>
            <person name="Chen L."/>
            <person name="Sun Z."/>
            <person name="Wang K."/>
            <person name="Pan B."/>
            <person name="Chen J."/>
            <person name="Bao Y."/>
            <person name="Liu F."/>
            <person name="Qi X."/>
            <person name="Gang D.R."/>
            <person name="Wen J."/>
            <person name="Li J."/>
        </authorList>
    </citation>
    <scope>NUCLEOTIDE SEQUENCE</scope>
    <source>
        <strain evidence="2">Dzin_1.0</strain>
    </source>
</reference>
<feature type="region of interest" description="Disordered" evidence="1">
    <location>
        <begin position="1"/>
        <end position="23"/>
    </location>
</feature>
<evidence type="ECO:0000313" key="2">
    <source>
        <dbReference type="EMBL" id="KAJ0969667.1"/>
    </source>
</evidence>
<proteinExistence type="predicted"/>
<gene>
    <name evidence="2" type="ORF">J5N97_022544</name>
</gene>
<keyword evidence="3" id="KW-1185">Reference proteome</keyword>
<accession>A0A9D5CAP0</accession>
<reference evidence="2" key="1">
    <citation type="submission" date="2021-03" db="EMBL/GenBank/DDBJ databases">
        <authorList>
            <person name="Li Z."/>
            <person name="Yang C."/>
        </authorList>
    </citation>
    <scope>NUCLEOTIDE SEQUENCE</scope>
    <source>
        <strain evidence="2">Dzin_1.0</strain>
        <tissue evidence="2">Leaf</tissue>
    </source>
</reference>
<dbReference type="AlphaFoldDB" id="A0A9D5CAP0"/>
<feature type="compositionally biased region" description="Polar residues" evidence="1">
    <location>
        <begin position="1"/>
        <end position="14"/>
    </location>
</feature>
<organism evidence="2 3">
    <name type="scientific">Dioscorea zingiberensis</name>
    <dbReference type="NCBI Taxonomy" id="325984"/>
    <lineage>
        <taxon>Eukaryota</taxon>
        <taxon>Viridiplantae</taxon>
        <taxon>Streptophyta</taxon>
        <taxon>Embryophyta</taxon>
        <taxon>Tracheophyta</taxon>
        <taxon>Spermatophyta</taxon>
        <taxon>Magnoliopsida</taxon>
        <taxon>Liliopsida</taxon>
        <taxon>Dioscoreales</taxon>
        <taxon>Dioscoreaceae</taxon>
        <taxon>Dioscorea</taxon>
    </lineage>
</organism>
<dbReference type="EMBL" id="JAGGNH010000006">
    <property type="protein sequence ID" value="KAJ0969667.1"/>
    <property type="molecule type" value="Genomic_DNA"/>
</dbReference>
<dbReference type="Proteomes" id="UP001085076">
    <property type="component" value="Miscellaneous, Linkage group lg06"/>
</dbReference>
<name>A0A9D5CAP0_9LILI</name>
<evidence type="ECO:0000313" key="3">
    <source>
        <dbReference type="Proteomes" id="UP001085076"/>
    </source>
</evidence>
<protein>
    <submittedName>
        <fullName evidence="2">Uncharacterized protein</fullName>
    </submittedName>
</protein>
<evidence type="ECO:0000256" key="1">
    <source>
        <dbReference type="SAM" id="MobiDB-lite"/>
    </source>
</evidence>
<comment type="caution">
    <text evidence="2">The sequence shown here is derived from an EMBL/GenBank/DDBJ whole genome shotgun (WGS) entry which is preliminary data.</text>
</comment>
<sequence>MRTLGRTSSSSTAAGLNEGQEKQRVFEAVEEEDKDDEDDDGWQGFGSRNYKALTTDVEKFHKHCDPEGEFMTVWTA</sequence>